<protein>
    <submittedName>
        <fullName evidence="1">Uncharacterized protein</fullName>
    </submittedName>
</protein>
<reference evidence="1" key="2">
    <citation type="submission" date="2015-06" db="UniProtKB">
        <authorList>
            <consortium name="EnsemblPlants"/>
        </authorList>
    </citation>
    <scope>IDENTIFICATION</scope>
    <source>
        <strain evidence="1">DM1-3 516 R44</strain>
    </source>
</reference>
<evidence type="ECO:0000313" key="1">
    <source>
        <dbReference type="EnsemblPlants" id="PGSC0003DMT400060518"/>
    </source>
</evidence>
<dbReference type="EnsemblPlants" id="PGSC0003DMT400060518">
    <property type="protein sequence ID" value="PGSC0003DMT400060518"/>
    <property type="gene ID" value="PGSC0003DMG400023542"/>
</dbReference>
<dbReference type="InParanoid" id="M1C618"/>
<sequence length="53" mass="6623">MVMKNNVHSVNRDYDLRTKIEHRYFRSMKYLENQWVVSSYLFKPRWTELPAIM</sequence>
<keyword evidence="2" id="KW-1185">Reference proteome</keyword>
<dbReference type="HOGENOM" id="CLU_3072490_0_0_1"/>
<evidence type="ECO:0000313" key="2">
    <source>
        <dbReference type="Proteomes" id="UP000011115"/>
    </source>
</evidence>
<organism evidence="1 2">
    <name type="scientific">Solanum tuberosum</name>
    <name type="common">Potato</name>
    <dbReference type="NCBI Taxonomy" id="4113"/>
    <lineage>
        <taxon>Eukaryota</taxon>
        <taxon>Viridiplantae</taxon>
        <taxon>Streptophyta</taxon>
        <taxon>Embryophyta</taxon>
        <taxon>Tracheophyta</taxon>
        <taxon>Spermatophyta</taxon>
        <taxon>Magnoliopsida</taxon>
        <taxon>eudicotyledons</taxon>
        <taxon>Gunneridae</taxon>
        <taxon>Pentapetalae</taxon>
        <taxon>asterids</taxon>
        <taxon>lamiids</taxon>
        <taxon>Solanales</taxon>
        <taxon>Solanaceae</taxon>
        <taxon>Solanoideae</taxon>
        <taxon>Solaneae</taxon>
        <taxon>Solanum</taxon>
    </lineage>
</organism>
<name>M1C618_SOLTU</name>
<dbReference type="Proteomes" id="UP000011115">
    <property type="component" value="Unassembled WGS sequence"/>
</dbReference>
<accession>M1C618</accession>
<dbReference type="PaxDb" id="4113-PGSC0003DMT400060518"/>
<dbReference type="Gramene" id="PGSC0003DMT400060518">
    <property type="protein sequence ID" value="PGSC0003DMT400060518"/>
    <property type="gene ID" value="PGSC0003DMG400023542"/>
</dbReference>
<dbReference type="AlphaFoldDB" id="M1C618"/>
<reference evidence="2" key="1">
    <citation type="journal article" date="2011" name="Nature">
        <title>Genome sequence and analysis of the tuber crop potato.</title>
        <authorList>
            <consortium name="The Potato Genome Sequencing Consortium"/>
        </authorList>
    </citation>
    <scope>NUCLEOTIDE SEQUENCE [LARGE SCALE GENOMIC DNA]</scope>
    <source>
        <strain evidence="2">cv. DM1-3 516 R44</strain>
    </source>
</reference>
<proteinExistence type="predicted"/>